<sequence length="516" mass="58041">MQSLADNLKSFTERAPLKLVTYGVAGLVGVTLLMKITRKSALDAFPTVGSSTSMIRAGYRQYGGKPFKIAGLPRQWLVVISEPKLVEELRKAPDEYMSFKEASNEGLKLEYTLGYETHHNPYHVPIIRSQLTRNLTALYSEIRDEVIVAFEETLQLNDHEWTTVPALDTAMKVVCRTSNRLFVGLPLCRNADWMNLNIEFTVDVMKGGLIIGMFPDFLAPLVGKFFTSVPTGTKRAEKHLRPIVEERQRFIDEYGREWADKPNDMLAWLMDEAEDDERSVRLLAQRLLAVNFSAIHASPFYPSPIHAPSKSNAHAFLFHRSFTQALYRLAANPQYVQPLREEIEAVVAEEGWSKIAMTKMRKVDSFLKETQRCDGIGSLSMSRKALKDFTFSDGTFIPKGTMVSVASHAIHHDSGIYDDADRFDPFRFADLRTEDGEAMKHQMVSTNPDFLSFGHGRHACPGRFFAANELKTMLAHVVMAYDVKLEDGAPGPGPFEFGSGMLGANPTAKVMFRKRV</sequence>
<comment type="caution">
    <text evidence="1">The sequence shown here is derived from an EMBL/GenBank/DDBJ whole genome shotgun (WGS) entry which is preliminary data.</text>
</comment>
<protein>
    <submittedName>
        <fullName evidence="1">Cytochrome P450</fullName>
    </submittedName>
</protein>
<evidence type="ECO:0000313" key="1">
    <source>
        <dbReference type="EMBL" id="KAH7906709.1"/>
    </source>
</evidence>
<accession>A0ACB8A141</accession>
<organism evidence="1 2">
    <name type="scientific">Hygrophoropsis aurantiaca</name>
    <dbReference type="NCBI Taxonomy" id="72124"/>
    <lineage>
        <taxon>Eukaryota</taxon>
        <taxon>Fungi</taxon>
        <taxon>Dikarya</taxon>
        <taxon>Basidiomycota</taxon>
        <taxon>Agaricomycotina</taxon>
        <taxon>Agaricomycetes</taxon>
        <taxon>Agaricomycetidae</taxon>
        <taxon>Boletales</taxon>
        <taxon>Coniophorineae</taxon>
        <taxon>Hygrophoropsidaceae</taxon>
        <taxon>Hygrophoropsis</taxon>
    </lineage>
</organism>
<evidence type="ECO:0000313" key="2">
    <source>
        <dbReference type="Proteomes" id="UP000790377"/>
    </source>
</evidence>
<dbReference type="Proteomes" id="UP000790377">
    <property type="component" value="Unassembled WGS sequence"/>
</dbReference>
<name>A0ACB8A141_9AGAM</name>
<dbReference type="EMBL" id="MU267985">
    <property type="protein sequence ID" value="KAH7906709.1"/>
    <property type="molecule type" value="Genomic_DNA"/>
</dbReference>
<keyword evidence="2" id="KW-1185">Reference proteome</keyword>
<proteinExistence type="predicted"/>
<reference evidence="1" key="1">
    <citation type="journal article" date="2021" name="New Phytol.">
        <title>Evolutionary innovations through gain and loss of genes in the ectomycorrhizal Boletales.</title>
        <authorList>
            <person name="Wu G."/>
            <person name="Miyauchi S."/>
            <person name="Morin E."/>
            <person name="Kuo A."/>
            <person name="Drula E."/>
            <person name="Varga T."/>
            <person name="Kohler A."/>
            <person name="Feng B."/>
            <person name="Cao Y."/>
            <person name="Lipzen A."/>
            <person name="Daum C."/>
            <person name="Hundley H."/>
            <person name="Pangilinan J."/>
            <person name="Johnson J."/>
            <person name="Barry K."/>
            <person name="LaButti K."/>
            <person name="Ng V."/>
            <person name="Ahrendt S."/>
            <person name="Min B."/>
            <person name="Choi I.G."/>
            <person name="Park H."/>
            <person name="Plett J.M."/>
            <person name="Magnuson J."/>
            <person name="Spatafora J.W."/>
            <person name="Nagy L.G."/>
            <person name="Henrissat B."/>
            <person name="Grigoriev I.V."/>
            <person name="Yang Z.L."/>
            <person name="Xu J."/>
            <person name="Martin F.M."/>
        </authorList>
    </citation>
    <scope>NUCLEOTIDE SEQUENCE</scope>
    <source>
        <strain evidence="1">ATCC 28755</strain>
    </source>
</reference>
<gene>
    <name evidence="1" type="ORF">BJ138DRAFT_1117338</name>
</gene>